<name>A0A0E9XKV1_ANGAN</name>
<reference evidence="1" key="1">
    <citation type="submission" date="2014-11" db="EMBL/GenBank/DDBJ databases">
        <authorList>
            <person name="Amaro Gonzalez C."/>
        </authorList>
    </citation>
    <scope>NUCLEOTIDE SEQUENCE</scope>
</reference>
<sequence length="50" mass="5804">MSYTYEAVFKLNRNVLLFMQMSSNKMVLTCRTFPVPGAAHDMACLWPEFL</sequence>
<protein>
    <submittedName>
        <fullName evidence="1">Uncharacterized protein</fullName>
    </submittedName>
</protein>
<organism evidence="1">
    <name type="scientific">Anguilla anguilla</name>
    <name type="common">European freshwater eel</name>
    <name type="synonym">Muraena anguilla</name>
    <dbReference type="NCBI Taxonomy" id="7936"/>
    <lineage>
        <taxon>Eukaryota</taxon>
        <taxon>Metazoa</taxon>
        <taxon>Chordata</taxon>
        <taxon>Craniata</taxon>
        <taxon>Vertebrata</taxon>
        <taxon>Euteleostomi</taxon>
        <taxon>Actinopterygii</taxon>
        <taxon>Neopterygii</taxon>
        <taxon>Teleostei</taxon>
        <taxon>Anguilliformes</taxon>
        <taxon>Anguillidae</taxon>
        <taxon>Anguilla</taxon>
    </lineage>
</organism>
<dbReference type="EMBL" id="GBXM01005220">
    <property type="protein sequence ID" value="JAI03358.1"/>
    <property type="molecule type" value="Transcribed_RNA"/>
</dbReference>
<reference evidence="1" key="2">
    <citation type="journal article" date="2015" name="Fish Shellfish Immunol.">
        <title>Early steps in the European eel (Anguilla anguilla)-Vibrio vulnificus interaction in the gills: Role of the RtxA13 toxin.</title>
        <authorList>
            <person name="Callol A."/>
            <person name="Pajuelo D."/>
            <person name="Ebbesson L."/>
            <person name="Teles M."/>
            <person name="MacKenzie S."/>
            <person name="Amaro C."/>
        </authorList>
    </citation>
    <scope>NUCLEOTIDE SEQUENCE</scope>
</reference>
<proteinExistence type="predicted"/>
<dbReference type="AlphaFoldDB" id="A0A0E9XKV1"/>
<accession>A0A0E9XKV1</accession>
<evidence type="ECO:0000313" key="1">
    <source>
        <dbReference type="EMBL" id="JAI03358.1"/>
    </source>
</evidence>